<feature type="region of interest" description="Disordered" evidence="1">
    <location>
        <begin position="794"/>
        <end position="845"/>
    </location>
</feature>
<dbReference type="KEGG" id="asau:88174523"/>
<feature type="region of interest" description="Disordered" evidence="1">
    <location>
        <begin position="744"/>
        <end position="769"/>
    </location>
</feature>
<feature type="region of interest" description="Disordered" evidence="1">
    <location>
        <begin position="651"/>
        <end position="724"/>
    </location>
</feature>
<dbReference type="EMBL" id="CP138897">
    <property type="protein sequence ID" value="WPK26114.1"/>
    <property type="molecule type" value="Genomic_DNA"/>
</dbReference>
<evidence type="ECO:0000313" key="3">
    <source>
        <dbReference type="Proteomes" id="UP001338582"/>
    </source>
</evidence>
<feature type="compositionally biased region" description="Basic and acidic residues" evidence="1">
    <location>
        <begin position="1738"/>
        <end position="1761"/>
    </location>
</feature>
<feature type="compositionally biased region" description="Acidic residues" evidence="1">
    <location>
        <begin position="171"/>
        <end position="190"/>
    </location>
</feature>
<feature type="region of interest" description="Disordered" evidence="1">
    <location>
        <begin position="1114"/>
        <end position="1150"/>
    </location>
</feature>
<feature type="region of interest" description="Disordered" evidence="1">
    <location>
        <begin position="265"/>
        <end position="337"/>
    </location>
</feature>
<feature type="compositionally biased region" description="Low complexity" evidence="1">
    <location>
        <begin position="1927"/>
        <end position="1939"/>
    </location>
</feature>
<feature type="region of interest" description="Disordered" evidence="1">
    <location>
        <begin position="1656"/>
        <end position="1675"/>
    </location>
</feature>
<sequence>MARQFPHPPPLAKLEKANPQKKAPLYDISKNLLQNSFLDPENDHLIDWIDNLKLRVNSTLKQQEKEQSQLKEAARQDELRLKYETAIFLENFDSLGSLLQQQQPSTAQAQTLRDSRYSEQILSRQGDLGAATVAVEESDDDIVEILSGSEEEGEKLSSEGEVGAEDDFADYLEEEFDAGEDLEQMDDEQLESYLDHSEVEIEEDEEEDEEDEQVEEDEVEEDEEDTPLADELNSNMTSDPAPVKLYLNRGRPILSDTLATHGRAVDQFNMDLEENDDEQVSDEASEELSSPVEAEHIDIDSGSEEPEDEEEDADKQEEEELEEDDASQSNIEQQHDFDLELERSKWLLDEALKDTGDHGDYTDYSHLDAAAIESELIHSMYEKSPSANSPHVEDDAAGENTRSPAVMTEQEEEIENNSERGQSSENEAMNQNDEHHYPQSNTSEHFIDDTFVSALGGDDSDFLANLAQEALKNQDVSSSAAEEPTVENKAVNSDVEIIISDDSEVEAMDANELDSENEINHSAEVIEEPLPKEASISKSPEAPLRSMPPVFRSLDKEDPKKTYKKLRQTEKKYHIKLATLQDLQNELGSDLLSDMSDDSLYLSSDYEFHDAKDSEGLKLWFSSNLHPFAKSKADANYGRFSRDLWTLSGPTNESLFKSSPPQKQENSILVDDENDDNVLSRIDSNSTLVGVEASEPDMPFEKREASSQSEKTNEGSSQLTDDPHLFAHVPIKSILPPVLEPILDEDVSDSESATGSGAEADGDKLPLDTQPQALAESSFSQVDPVIEVVPQVEPVDIDEPETAGENDVEIPDAAENSASILSSQTSDNEHELESEQKEPMEPPQQEGNVVFQEPLLTTVSKLIIYDEFTEIELYTPVVPSSIEIVDEEVKVFASQSDDSVEIEEATDEPIDPSDLVQPTTISEPNDIELAFLVETEEEGLEIFNPSSVEEVITRQSTPAPEYPLSGIVLEATEIEETEDLDANDQKKRAREDDAQGGFKPLKKLKLVLNPFKWAAKFSHFNRPESSLSREGQIPSSSSCLSDAPEIDKDTEIENVISDELTDAIAQNILDSIGDEDMNKIEAALGLGTGLGDDNFSDSDHTDAELELDHDMLAKSESEDSAAPETESQMEIDVESEHELDNKTQTGDSIPEFEADVLVSNVISEVGDSLTSIDDAKEIHQTDKIDEQAVNSIEFTSQAAVSHLPDNQELAQCEVSLEVEQPEVEQLEVEQLEVEQPEEEQPEAEQKGMEQPGAEQPGAESYITKSENTYSDSPVSAPKIDERDAATVKDDPIDSRFDAQNSLEDLSEDHLAEPVLEAAIDNHLSDDVESSTENQNAEQPETTIPFDEPGMNQEPTNVSETLEIAMELAADMVSEAIAIDESENDTESERESMDIVSADTEDKHDEGAELEKREDEPNSDDMAIEPVVVPARPLPTSQDLLRLAALNSSHQEEEEELKEKEEVKEEEEEVEDEDEELEPEADDPSALEAPDVQLSASLTNDTEDVQENTVPLIIEEDIPPKLETEDQTFEGDLSSVGDESREADNLENFPDDTPHIQNETVESGENDNLDQFTHHVDTVAPESQPESDNEEGTDPLSDVASVVSELPASVSDGERIDYDNEASETTNDKALKSRSLLRSATGAFAFVKNKIGQVFTSSQNNEEWSNSDTEDNLNSTDNQVIPDLIITQPLQEDLSKADRLQEESDELMNIVESNEIESGQDDEQSQETELLDAEQLESNVEKQADDETIEKQDLSDPLKILEETLDSNVPEESLPNEQSKPEVVRKLRSSSQLEPVLEPSPQFSSERDDINFEEAVESDDDAKKPEHSDAAAVQSTPARMTRSQRKLSAESDQAVARNEVDAEFKEPIPQTPEVPKTRKRARSPATPSPKVVLDDAESIALRVKRSAHHPNYSEMLKLDIKQEHVSPGSSKTRGSKLSSSPRKKESSRPLPSKKSYGKLKPTSSPIEESTQPGSRTASGSKWLMDLEDHPALRTRSKSPIKQTIQELSSEIEEEPIKKKRITRSIKKKLDLWDQDTKKEKDFKDDQELRGRRRHR</sequence>
<accession>A0AAX4HC04</accession>
<feature type="compositionally biased region" description="Basic and acidic residues" evidence="1">
    <location>
        <begin position="2026"/>
        <end position="2048"/>
    </location>
</feature>
<feature type="region of interest" description="Disordered" evidence="1">
    <location>
        <begin position="514"/>
        <end position="562"/>
    </location>
</feature>
<evidence type="ECO:0000256" key="1">
    <source>
        <dbReference type="SAM" id="MobiDB-lite"/>
    </source>
</evidence>
<feature type="compositionally biased region" description="Acidic residues" evidence="1">
    <location>
        <begin position="1713"/>
        <end position="1734"/>
    </location>
</feature>
<reference evidence="2 3" key="1">
    <citation type="submission" date="2023-10" db="EMBL/GenBank/DDBJ databases">
        <title>Draft Genome Sequence of Candida saopaulonensis from a very Premature Infant with Sepsis.</title>
        <authorList>
            <person name="Ning Y."/>
            <person name="Dai R."/>
            <person name="Xiao M."/>
            <person name="Xu Y."/>
            <person name="Yan Q."/>
            <person name="Zhang L."/>
        </authorList>
    </citation>
    <scope>NUCLEOTIDE SEQUENCE [LARGE SCALE GENOMIC DNA]</scope>
    <source>
        <strain evidence="2 3">19XY460</strain>
    </source>
</reference>
<feature type="compositionally biased region" description="Polar residues" evidence="1">
    <location>
        <begin position="706"/>
        <end position="720"/>
    </location>
</feature>
<feature type="region of interest" description="Disordered" evidence="1">
    <location>
        <begin position="378"/>
        <end position="444"/>
    </location>
</feature>
<feature type="compositionally biased region" description="Acidic residues" evidence="1">
    <location>
        <begin position="795"/>
        <end position="812"/>
    </location>
</feature>
<evidence type="ECO:0000313" key="2">
    <source>
        <dbReference type="EMBL" id="WPK26114.1"/>
    </source>
</evidence>
<protein>
    <submittedName>
        <fullName evidence="2">Uncharacterized protein</fullName>
    </submittedName>
</protein>
<feature type="region of interest" description="Disordered" evidence="1">
    <location>
        <begin position="171"/>
        <end position="244"/>
    </location>
</feature>
<proteinExistence type="predicted"/>
<feature type="region of interest" description="Disordered" evidence="1">
    <location>
        <begin position="475"/>
        <end position="494"/>
    </location>
</feature>
<feature type="region of interest" description="Disordered" evidence="1">
    <location>
        <begin position="1375"/>
        <end position="1628"/>
    </location>
</feature>
<feature type="compositionally biased region" description="Acidic residues" evidence="1">
    <location>
        <begin position="1225"/>
        <end position="1242"/>
    </location>
</feature>
<feature type="compositionally biased region" description="Basic and acidic residues" evidence="1">
    <location>
        <begin position="553"/>
        <end position="562"/>
    </location>
</feature>
<feature type="compositionally biased region" description="Acidic residues" evidence="1">
    <location>
        <begin position="200"/>
        <end position="228"/>
    </location>
</feature>
<dbReference type="RefSeq" id="XP_062878496.1">
    <property type="nucleotide sequence ID" value="XM_063022426.1"/>
</dbReference>
<name>A0AAX4HC04_9ASCO</name>
<feature type="compositionally biased region" description="Pro residues" evidence="1">
    <location>
        <begin position="1"/>
        <end position="11"/>
    </location>
</feature>
<keyword evidence="3" id="KW-1185">Reference proteome</keyword>
<feature type="compositionally biased region" description="Polar residues" evidence="1">
    <location>
        <begin position="1024"/>
        <end position="1040"/>
    </location>
</feature>
<feature type="compositionally biased region" description="Acidic residues" evidence="1">
    <location>
        <begin position="271"/>
        <end position="286"/>
    </location>
</feature>
<dbReference type="Proteomes" id="UP001338582">
    <property type="component" value="Chromosome 4"/>
</dbReference>
<organism evidence="2 3">
    <name type="scientific">Australozyma saopauloensis</name>
    <dbReference type="NCBI Taxonomy" id="291208"/>
    <lineage>
        <taxon>Eukaryota</taxon>
        <taxon>Fungi</taxon>
        <taxon>Dikarya</taxon>
        <taxon>Ascomycota</taxon>
        <taxon>Saccharomycotina</taxon>
        <taxon>Pichiomycetes</taxon>
        <taxon>Metschnikowiaceae</taxon>
        <taxon>Australozyma</taxon>
    </lineage>
</organism>
<feature type="compositionally biased region" description="Polar residues" evidence="1">
    <location>
        <begin position="1262"/>
        <end position="1273"/>
    </location>
</feature>
<feature type="region of interest" description="Disordered" evidence="1">
    <location>
        <begin position="1"/>
        <end position="20"/>
    </location>
</feature>
<feature type="compositionally biased region" description="Acidic residues" evidence="1">
    <location>
        <begin position="1810"/>
        <end position="1819"/>
    </location>
</feature>
<feature type="compositionally biased region" description="Polar residues" evidence="1">
    <location>
        <begin position="1998"/>
        <end position="2007"/>
    </location>
</feature>
<feature type="region of interest" description="Disordered" evidence="1">
    <location>
        <begin position="1225"/>
        <end position="1354"/>
    </location>
</feature>
<feature type="compositionally biased region" description="Acidic residues" evidence="1">
    <location>
        <begin position="898"/>
        <end position="911"/>
    </location>
</feature>
<feature type="compositionally biased region" description="Acidic residues" evidence="1">
    <location>
        <begin position="301"/>
        <end position="326"/>
    </location>
</feature>
<feature type="region of interest" description="Disordered" evidence="1">
    <location>
        <begin position="1694"/>
        <end position="2054"/>
    </location>
</feature>
<feature type="compositionally biased region" description="Basic and acidic residues" evidence="1">
    <location>
        <begin position="827"/>
        <end position="840"/>
    </location>
</feature>
<feature type="compositionally biased region" description="Polar residues" evidence="1">
    <location>
        <begin position="1960"/>
        <end position="1978"/>
    </location>
</feature>
<gene>
    <name evidence="2" type="ORF">PUMCH_003459</name>
</gene>
<feature type="compositionally biased region" description="Basic and acidic residues" evidence="1">
    <location>
        <begin position="1399"/>
        <end position="1415"/>
    </location>
</feature>
<feature type="compositionally biased region" description="Basic residues" evidence="1">
    <location>
        <begin position="2016"/>
        <end position="2025"/>
    </location>
</feature>
<feature type="compositionally biased region" description="Polar residues" evidence="1">
    <location>
        <begin position="651"/>
        <end position="667"/>
    </location>
</feature>
<dbReference type="GeneID" id="88174523"/>
<feature type="compositionally biased region" description="Polar residues" evidence="1">
    <location>
        <begin position="1330"/>
        <end position="1341"/>
    </location>
</feature>
<feature type="compositionally biased region" description="Polar residues" evidence="1">
    <location>
        <begin position="420"/>
        <end position="431"/>
    </location>
</feature>
<feature type="region of interest" description="Disordered" evidence="1">
    <location>
        <begin position="1024"/>
        <end position="1043"/>
    </location>
</feature>
<feature type="compositionally biased region" description="Acidic residues" evidence="1">
    <location>
        <begin position="1463"/>
        <end position="1484"/>
    </location>
</feature>
<feature type="compositionally biased region" description="Polar residues" evidence="1">
    <location>
        <begin position="816"/>
        <end position="826"/>
    </location>
</feature>
<feature type="region of interest" description="Disordered" evidence="1">
    <location>
        <begin position="895"/>
        <end position="920"/>
    </location>
</feature>
<feature type="compositionally biased region" description="Basic and acidic residues" evidence="1">
    <location>
        <begin position="1278"/>
        <end position="1296"/>
    </location>
</feature>